<dbReference type="RefSeq" id="WP_161742617.1">
    <property type="nucleotide sequence ID" value="NZ_JAAAMV010000003.1"/>
</dbReference>
<dbReference type="InterPro" id="IPR013736">
    <property type="entry name" value="Xaa-Pro_dipept_C"/>
</dbReference>
<dbReference type="PANTHER" id="PTHR43056:SF10">
    <property type="entry name" value="COCE_NOND FAMILY, PUTATIVE (AFU_ORTHOLOGUE AFUA_7G00600)-RELATED"/>
    <property type="match status" value="1"/>
</dbReference>
<comment type="caution">
    <text evidence="3">The sequence shown here is derived from an EMBL/GenBank/DDBJ whole genome shotgun (WGS) entry which is preliminary data.</text>
</comment>
<dbReference type="Gene3D" id="3.40.50.1820">
    <property type="entry name" value="alpha/beta hydrolase"/>
    <property type="match status" value="1"/>
</dbReference>
<dbReference type="InterPro" id="IPR005674">
    <property type="entry name" value="CocE/Ser_esterase"/>
</dbReference>
<dbReference type="NCBIfam" id="TIGR00976">
    <property type="entry name" value="CocE_NonD"/>
    <property type="match status" value="1"/>
</dbReference>
<dbReference type="Proteomes" id="UP000665561">
    <property type="component" value="Unassembled WGS sequence"/>
</dbReference>
<dbReference type="SMART" id="SM00939">
    <property type="entry name" value="PepX_C"/>
    <property type="match status" value="1"/>
</dbReference>
<dbReference type="EMBL" id="JAAAMV010000003">
    <property type="protein sequence ID" value="NBD23834.1"/>
    <property type="molecule type" value="Genomic_DNA"/>
</dbReference>
<dbReference type="PANTHER" id="PTHR43056">
    <property type="entry name" value="PEPTIDASE S9 PROLYL OLIGOPEPTIDASE"/>
    <property type="match status" value="1"/>
</dbReference>
<keyword evidence="4" id="KW-1185">Reference proteome</keyword>
<dbReference type="GO" id="GO:0016787">
    <property type="term" value="F:hydrolase activity"/>
    <property type="evidence" value="ECO:0007669"/>
    <property type="project" value="UniProtKB-KW"/>
</dbReference>
<evidence type="ECO:0000313" key="4">
    <source>
        <dbReference type="Proteomes" id="UP000665561"/>
    </source>
</evidence>
<dbReference type="Gene3D" id="2.60.120.260">
    <property type="entry name" value="Galactose-binding domain-like"/>
    <property type="match status" value="1"/>
</dbReference>
<dbReference type="Pfam" id="PF02129">
    <property type="entry name" value="Peptidase_S15"/>
    <property type="match status" value="1"/>
</dbReference>
<organism evidence="3 4">
    <name type="scientific">Paenibacillus glycinis</name>
    <dbReference type="NCBI Taxonomy" id="2697035"/>
    <lineage>
        <taxon>Bacteria</taxon>
        <taxon>Bacillati</taxon>
        <taxon>Bacillota</taxon>
        <taxon>Bacilli</taxon>
        <taxon>Bacillales</taxon>
        <taxon>Paenibacillaceae</taxon>
        <taxon>Paenibacillus</taxon>
    </lineage>
</organism>
<dbReference type="InterPro" id="IPR000383">
    <property type="entry name" value="Xaa-Pro-like_dom"/>
</dbReference>
<accession>A0ABW9XN53</accession>
<gene>
    <name evidence="3" type="ORF">GT019_08120</name>
</gene>
<dbReference type="InterPro" id="IPR008979">
    <property type="entry name" value="Galactose-bd-like_sf"/>
</dbReference>
<dbReference type="SUPFAM" id="SSF49785">
    <property type="entry name" value="Galactose-binding domain-like"/>
    <property type="match status" value="1"/>
</dbReference>
<feature type="domain" description="Xaa-Pro dipeptidyl-peptidase C-terminal" evidence="2">
    <location>
        <begin position="309"/>
        <end position="547"/>
    </location>
</feature>
<name>A0ABW9XN53_9BACL</name>
<dbReference type="Pfam" id="PF08530">
    <property type="entry name" value="PepX_C"/>
    <property type="match status" value="1"/>
</dbReference>
<dbReference type="SUPFAM" id="SSF53474">
    <property type="entry name" value="alpha/beta-Hydrolases"/>
    <property type="match status" value="1"/>
</dbReference>
<dbReference type="InterPro" id="IPR050585">
    <property type="entry name" value="Xaa-Pro_dipeptidyl-ppase/CocE"/>
</dbReference>
<dbReference type="Gene3D" id="1.10.3020.10">
    <property type="entry name" value="alpha-amino acid ester hydrolase ( Helical cap domain)"/>
    <property type="match status" value="1"/>
</dbReference>
<reference evidence="3 4" key="1">
    <citation type="submission" date="2020-01" db="EMBL/GenBank/DDBJ databases">
        <title>Paenibacillus soybeanensis sp. nov. isolated from the nodules of soybean (Glycine max(L.) Merr).</title>
        <authorList>
            <person name="Wang H."/>
        </authorList>
    </citation>
    <scope>NUCLEOTIDE SEQUENCE [LARGE SCALE GENOMIC DNA]</scope>
    <source>
        <strain evidence="3 4">T1</strain>
    </source>
</reference>
<dbReference type="InterPro" id="IPR029058">
    <property type="entry name" value="AB_hydrolase_fold"/>
</dbReference>
<evidence type="ECO:0000259" key="2">
    <source>
        <dbReference type="SMART" id="SM00939"/>
    </source>
</evidence>
<proteinExistence type="predicted"/>
<protein>
    <submittedName>
        <fullName evidence="3">CocE/NonD family hydrolase</fullName>
    </submittedName>
</protein>
<evidence type="ECO:0000313" key="3">
    <source>
        <dbReference type="EMBL" id="NBD23834.1"/>
    </source>
</evidence>
<sequence>MRFGDVVMKRNVPCTMRDGVNLYADIYLPEESGSYPVLLMRQPYGRKIASTVSHAHPVWYASQGYMVIVQDVRGRGDSEGEFIPFVREAEDGYDTVEWAAKLPYSNGKVGMYGFSYQGITQWAAASLHPPSLATIIPSMTAGDVHRWAYPYGSFSNGMLIWAFQLARDSARRAGDTEAELACTRIMNNPDAMLRQLPLNDRHPILARYCPAYFDWVDHPEYDEYWQSLNWLPAFVEKPIPAFHIGGWYDFLLDGTVQSYLALQETSPRRSPELFHRLEIGPWIHIPWGRKAGGIDHGPEADGDMHRKQARWFDYWLKNKRDNGLYEEPAVRYFDLDAKAWKPADRYPEHAGGRKWLLSGSAKPANGALGGARLTETRAELDAEAAPDVFVYDARLPMPLAGYAPTDRSATQDRTEILVYTGDPFETGFGVLGAPVVNVVAQSMEGPTDLVAILTMLQPGGSARFLSVGRTEIGQSGDGGWHQARIVMRPFAATFLPGSALRLELTGSAFPTLMRHPNGIPMHGAHRAEECDLTIAVVAVKSRPGMESWIELPVAGER</sequence>
<evidence type="ECO:0000256" key="1">
    <source>
        <dbReference type="ARBA" id="ARBA00022801"/>
    </source>
</evidence>
<keyword evidence="1 3" id="KW-0378">Hydrolase</keyword>